<dbReference type="GO" id="GO:0046819">
    <property type="term" value="P:protein secretion by the type V secretion system"/>
    <property type="evidence" value="ECO:0007669"/>
    <property type="project" value="TreeGrafter"/>
</dbReference>
<dbReference type="Proteomes" id="UP000319722">
    <property type="component" value="Unassembled WGS sequence"/>
</dbReference>
<dbReference type="InterPro" id="IPR013686">
    <property type="entry name" value="Polypept-transport_assoc_ShlB"/>
</dbReference>
<dbReference type="PANTHER" id="PTHR34597">
    <property type="entry name" value="SLR1661 PROTEIN"/>
    <property type="match status" value="1"/>
</dbReference>
<evidence type="ECO:0000259" key="5">
    <source>
        <dbReference type="Pfam" id="PF03865"/>
    </source>
</evidence>
<feature type="domain" description="Polypeptide-transport-associated ShlB-type" evidence="6">
    <location>
        <begin position="93"/>
        <end position="166"/>
    </location>
</feature>
<protein>
    <submittedName>
        <fullName evidence="8">Hemolysin activation/secretion protein</fullName>
    </submittedName>
</protein>
<dbReference type="InterPro" id="IPR027282">
    <property type="entry name" value="TPS"/>
</dbReference>
<evidence type="ECO:0000313" key="9">
    <source>
        <dbReference type="Proteomes" id="UP000319722"/>
    </source>
</evidence>
<feature type="signal peptide" evidence="4">
    <location>
        <begin position="1"/>
        <end position="33"/>
    </location>
</feature>
<dbReference type="InterPro" id="IPR051544">
    <property type="entry name" value="TPS_OM_transporter"/>
</dbReference>
<keyword evidence="1" id="KW-0472">Membrane</keyword>
<dbReference type="GO" id="GO:0098046">
    <property type="term" value="C:type V protein secretion system complex"/>
    <property type="evidence" value="ECO:0007669"/>
    <property type="project" value="TreeGrafter"/>
</dbReference>
<gene>
    <name evidence="8" type="ORF">FB547_101760</name>
</gene>
<dbReference type="GO" id="GO:0008320">
    <property type="term" value="F:protein transmembrane transporter activity"/>
    <property type="evidence" value="ECO:0007669"/>
    <property type="project" value="TreeGrafter"/>
</dbReference>
<evidence type="ECO:0000259" key="6">
    <source>
        <dbReference type="Pfam" id="PF08479"/>
    </source>
</evidence>
<dbReference type="PIRSF" id="PIRSF029745">
    <property type="entry name" value="FhaC"/>
    <property type="match status" value="1"/>
</dbReference>
<dbReference type="PANTHER" id="PTHR34597:SF3">
    <property type="entry name" value="OUTER MEMBRANE TRANSPORTER CDIB"/>
    <property type="match status" value="1"/>
</dbReference>
<dbReference type="Pfam" id="PF03865">
    <property type="entry name" value="ShlB"/>
    <property type="match status" value="1"/>
</dbReference>
<evidence type="ECO:0000256" key="3">
    <source>
        <dbReference type="ARBA" id="ARBA00023237"/>
    </source>
</evidence>
<dbReference type="Pfam" id="PF17287">
    <property type="entry name" value="POTRA_3"/>
    <property type="match status" value="1"/>
</dbReference>
<feature type="domain" description="Haemolysin activator HlyB C-terminal" evidence="5">
    <location>
        <begin position="228"/>
        <end position="546"/>
    </location>
</feature>
<comment type="caution">
    <text evidence="8">The sequence shown here is derived from an EMBL/GenBank/DDBJ whole genome shotgun (WGS) entry which is preliminary data.</text>
</comment>
<dbReference type="InterPro" id="IPR035251">
    <property type="entry name" value="ShlB_POTRA"/>
</dbReference>
<dbReference type="InterPro" id="IPR005565">
    <property type="entry name" value="Hemolysn_activator_HlyB_C"/>
</dbReference>
<keyword evidence="1" id="KW-1134">Transmembrane beta strand</keyword>
<evidence type="ECO:0000256" key="2">
    <source>
        <dbReference type="ARBA" id="ARBA00022692"/>
    </source>
</evidence>
<feature type="domain" description="ShlB POTRA" evidence="7">
    <location>
        <begin position="168"/>
        <end position="223"/>
    </location>
</feature>
<name>A0A561CJ82_9BURK</name>
<feature type="chain" id="PRO_5022215498" evidence="4">
    <location>
        <begin position="34"/>
        <end position="583"/>
    </location>
</feature>
<sequence length="583" mass="62868">MPLAQRRRRPSRQTQKIHLLTFVLLAAAAQAQAQITPGALDRQNQLIERQQQELLRQEQERALPQRPPPGGTDLRTIEPKVSVPDLGAPCREIREIRIGGASRLPEDVRTAITRDHAGRCLGTAELEAVLAALTKSYIDRGFITTRAYLPAQDLRSGVLDIAVVEGSIERFELQQMGRSASAVSIAGAFPARPGDLLNLRDLEQGIDQINSLSSNEATLDVQPGSQPGRSVVVVRNKARLPVHLFTTYDNTGTPATGERSASATLSLDGLLGLNELIAITRRQSVPHDREHNAGMTALRASVPFGYSSFSLDASESDYTNTLVLPSGRKLASEGRTATQSLGVDHVVYRDQASRISMSARLSVQDSRNFLGGEFLSVSSRKLSTLDLGTAAFTQLGGGVLNARLGFVRGLAILGALEDPAGLSDKLPHAQFSKFTLDLGYSRRFDAGGLPLLWSSQFSGQHSRDTLYGSQQILVGGIASVRGSLLNTLSGDSGYYWRNEIALPWQTVAGGEALSGRVYLGYDFGRVSNRADGVPSGSMSGATLGASLLWRRLSLDVFASRALHLPASMTRESTRVGVRLSYSL</sequence>
<keyword evidence="4" id="KW-0732">Signal</keyword>
<dbReference type="Gene3D" id="2.40.160.50">
    <property type="entry name" value="membrane protein fhac: a member of the omp85/tpsb transporter family"/>
    <property type="match status" value="1"/>
</dbReference>
<evidence type="ECO:0000259" key="7">
    <source>
        <dbReference type="Pfam" id="PF17287"/>
    </source>
</evidence>
<keyword evidence="2" id="KW-0812">Transmembrane</keyword>
<evidence type="ECO:0000313" key="8">
    <source>
        <dbReference type="EMBL" id="TWD91090.1"/>
    </source>
</evidence>
<evidence type="ECO:0000256" key="4">
    <source>
        <dbReference type="SAM" id="SignalP"/>
    </source>
</evidence>
<accession>A0A561CJ82</accession>
<dbReference type="EMBL" id="VIVL01000001">
    <property type="protein sequence ID" value="TWD91090.1"/>
    <property type="molecule type" value="Genomic_DNA"/>
</dbReference>
<dbReference type="Pfam" id="PF08479">
    <property type="entry name" value="POTRA_2"/>
    <property type="match status" value="1"/>
</dbReference>
<keyword evidence="3" id="KW-0998">Cell outer membrane</keyword>
<evidence type="ECO:0000256" key="1">
    <source>
        <dbReference type="ARBA" id="ARBA00022452"/>
    </source>
</evidence>
<proteinExistence type="predicted"/>
<organism evidence="8 9">
    <name type="scientific">Variovorax beijingensis</name>
    <dbReference type="NCBI Taxonomy" id="2496117"/>
    <lineage>
        <taxon>Bacteria</taxon>
        <taxon>Pseudomonadati</taxon>
        <taxon>Pseudomonadota</taxon>
        <taxon>Betaproteobacteria</taxon>
        <taxon>Burkholderiales</taxon>
        <taxon>Comamonadaceae</taxon>
        <taxon>Variovorax</taxon>
    </lineage>
</organism>
<dbReference type="AlphaFoldDB" id="A0A561CJ82"/>
<reference evidence="8 9" key="1">
    <citation type="submission" date="2019-06" db="EMBL/GenBank/DDBJ databases">
        <title>Sorghum-associated microbial communities from plants grown in Nebraska, USA.</title>
        <authorList>
            <person name="Schachtman D."/>
        </authorList>
    </citation>
    <scope>NUCLEOTIDE SEQUENCE [LARGE SCALE GENOMIC DNA]</scope>
    <source>
        <strain evidence="8 9">T529</strain>
    </source>
</reference>
<dbReference type="Gene3D" id="3.10.20.310">
    <property type="entry name" value="membrane protein fhac"/>
    <property type="match status" value="1"/>
</dbReference>